<name>A0A0F8XRR8_9ZZZZ</name>
<feature type="non-terminal residue" evidence="1">
    <location>
        <position position="1"/>
    </location>
</feature>
<evidence type="ECO:0000313" key="1">
    <source>
        <dbReference type="EMBL" id="KKK71663.1"/>
    </source>
</evidence>
<organism evidence="1">
    <name type="scientific">marine sediment metagenome</name>
    <dbReference type="NCBI Taxonomy" id="412755"/>
    <lineage>
        <taxon>unclassified sequences</taxon>
        <taxon>metagenomes</taxon>
        <taxon>ecological metagenomes</taxon>
    </lineage>
</organism>
<comment type="caution">
    <text evidence="1">The sequence shown here is derived from an EMBL/GenBank/DDBJ whole genome shotgun (WGS) entry which is preliminary data.</text>
</comment>
<dbReference type="EMBL" id="LAZR01057628">
    <property type="protein sequence ID" value="KKK71663.1"/>
    <property type="molecule type" value="Genomic_DNA"/>
</dbReference>
<dbReference type="AlphaFoldDB" id="A0A0F8XRR8"/>
<reference evidence="1" key="1">
    <citation type="journal article" date="2015" name="Nature">
        <title>Complex archaea that bridge the gap between prokaryotes and eukaryotes.</title>
        <authorList>
            <person name="Spang A."/>
            <person name="Saw J.H."/>
            <person name="Jorgensen S.L."/>
            <person name="Zaremba-Niedzwiedzka K."/>
            <person name="Martijn J."/>
            <person name="Lind A.E."/>
            <person name="van Eijk R."/>
            <person name="Schleper C."/>
            <person name="Guy L."/>
            <person name="Ettema T.J."/>
        </authorList>
    </citation>
    <scope>NUCLEOTIDE SEQUENCE</scope>
</reference>
<accession>A0A0F8XRR8</accession>
<proteinExistence type="predicted"/>
<sequence length="149" mass="17412">AKLLCVSESVLHLRLNTLINKFSLTDPRLTRQRVGGARGEKIFSGRDEKMEEFAKTFDLDPMEYEFIKLIHPIFDVDMTREQACKTLGWSVPTGIRIWNSLLERFPELEDSMEKWVNTAGISRHNFENPMMFGDFDDPYFGEDTIVRKF</sequence>
<protein>
    <submittedName>
        <fullName evidence="1">Uncharacterized protein</fullName>
    </submittedName>
</protein>
<gene>
    <name evidence="1" type="ORF">LCGC14_2911640</name>
</gene>